<feature type="region of interest" description="Disordered" evidence="8">
    <location>
        <begin position="459"/>
        <end position="478"/>
    </location>
</feature>
<evidence type="ECO:0000256" key="5">
    <source>
        <dbReference type="ARBA" id="ARBA00022777"/>
    </source>
</evidence>
<dbReference type="GO" id="GO:0005524">
    <property type="term" value="F:ATP binding"/>
    <property type="evidence" value="ECO:0007669"/>
    <property type="project" value="UniProtKB-UniRule"/>
</dbReference>
<reference evidence="11" key="1">
    <citation type="submission" date="2020-10" db="EMBL/GenBank/DDBJ databases">
        <title>Taxonomic study of unclassified bacteria belonging to the class Ktedonobacteria.</title>
        <authorList>
            <person name="Yabe S."/>
            <person name="Wang C.M."/>
            <person name="Zheng Y."/>
            <person name="Sakai Y."/>
            <person name="Cavaletti L."/>
            <person name="Monciardini P."/>
            <person name="Donadio S."/>
        </authorList>
    </citation>
    <scope>NUCLEOTIDE SEQUENCE</scope>
    <source>
        <strain evidence="11">SOSP1-1</strain>
    </source>
</reference>
<feature type="compositionally biased region" description="Polar residues" evidence="8">
    <location>
        <begin position="340"/>
        <end position="364"/>
    </location>
</feature>
<dbReference type="EC" id="2.7.11.1" evidence="1"/>
<dbReference type="RefSeq" id="WP_220192372.1">
    <property type="nucleotide sequence ID" value="NZ_BNJF01000001.1"/>
</dbReference>
<proteinExistence type="predicted"/>
<organism evidence="11 12">
    <name type="scientific">Ktedonospora formicarum</name>
    <dbReference type="NCBI Taxonomy" id="2778364"/>
    <lineage>
        <taxon>Bacteria</taxon>
        <taxon>Bacillati</taxon>
        <taxon>Chloroflexota</taxon>
        <taxon>Ktedonobacteria</taxon>
        <taxon>Ktedonobacterales</taxon>
        <taxon>Ktedonobacteraceae</taxon>
        <taxon>Ktedonospora</taxon>
    </lineage>
</organism>
<keyword evidence="4 7" id="KW-0547">Nucleotide-binding</keyword>
<keyword evidence="2" id="KW-0723">Serine/threonine-protein kinase</keyword>
<dbReference type="InterPro" id="IPR008271">
    <property type="entry name" value="Ser/Thr_kinase_AS"/>
</dbReference>
<evidence type="ECO:0000256" key="8">
    <source>
        <dbReference type="SAM" id="MobiDB-lite"/>
    </source>
</evidence>
<evidence type="ECO:0000256" key="4">
    <source>
        <dbReference type="ARBA" id="ARBA00022741"/>
    </source>
</evidence>
<feature type="compositionally biased region" description="Low complexity" evidence="8">
    <location>
        <begin position="459"/>
        <end position="477"/>
    </location>
</feature>
<keyword evidence="9" id="KW-0812">Transmembrane</keyword>
<dbReference type="InterPro" id="IPR000719">
    <property type="entry name" value="Prot_kinase_dom"/>
</dbReference>
<evidence type="ECO:0000256" key="1">
    <source>
        <dbReference type="ARBA" id="ARBA00012513"/>
    </source>
</evidence>
<dbReference type="FunFam" id="1.10.510.10:FF:000021">
    <property type="entry name" value="Serine/threonine protein kinase"/>
    <property type="match status" value="1"/>
</dbReference>
<dbReference type="AlphaFoldDB" id="A0A8J3HYJ1"/>
<keyword evidence="12" id="KW-1185">Reference proteome</keyword>
<dbReference type="Gene3D" id="1.10.510.10">
    <property type="entry name" value="Transferase(Phosphotransferase) domain 1"/>
    <property type="match status" value="1"/>
</dbReference>
<keyword evidence="5" id="KW-0418">Kinase</keyword>
<dbReference type="Gene3D" id="2.60.120.560">
    <property type="entry name" value="Exo-inulinase, domain 1"/>
    <property type="match status" value="1"/>
</dbReference>
<keyword evidence="9" id="KW-0472">Membrane</keyword>
<dbReference type="SUPFAM" id="SSF56112">
    <property type="entry name" value="Protein kinase-like (PK-like)"/>
    <property type="match status" value="1"/>
</dbReference>
<evidence type="ECO:0000256" key="2">
    <source>
        <dbReference type="ARBA" id="ARBA00022527"/>
    </source>
</evidence>
<name>A0A8J3HYJ1_9CHLR</name>
<dbReference type="SMART" id="SM00220">
    <property type="entry name" value="S_TKc"/>
    <property type="match status" value="1"/>
</dbReference>
<dbReference type="InterPro" id="IPR011009">
    <property type="entry name" value="Kinase-like_dom_sf"/>
</dbReference>
<evidence type="ECO:0000256" key="7">
    <source>
        <dbReference type="PROSITE-ProRule" id="PRU10141"/>
    </source>
</evidence>
<accession>A0A8J3HYJ1</accession>
<feature type="transmembrane region" description="Helical" evidence="9">
    <location>
        <begin position="407"/>
        <end position="426"/>
    </location>
</feature>
<evidence type="ECO:0000256" key="6">
    <source>
        <dbReference type="ARBA" id="ARBA00022840"/>
    </source>
</evidence>
<evidence type="ECO:0000313" key="11">
    <source>
        <dbReference type="EMBL" id="GHO42873.1"/>
    </source>
</evidence>
<dbReference type="PANTHER" id="PTHR43289">
    <property type="entry name" value="MITOGEN-ACTIVATED PROTEIN KINASE KINASE KINASE 20-RELATED"/>
    <property type="match status" value="1"/>
</dbReference>
<feature type="binding site" evidence="7">
    <location>
        <position position="45"/>
    </location>
    <ligand>
        <name>ATP</name>
        <dbReference type="ChEBI" id="CHEBI:30616"/>
    </ligand>
</feature>
<evidence type="ECO:0000256" key="9">
    <source>
        <dbReference type="SAM" id="Phobius"/>
    </source>
</evidence>
<evidence type="ECO:0000256" key="3">
    <source>
        <dbReference type="ARBA" id="ARBA00022679"/>
    </source>
</evidence>
<feature type="region of interest" description="Disordered" evidence="8">
    <location>
        <begin position="290"/>
        <end position="403"/>
    </location>
</feature>
<dbReference type="PROSITE" id="PS00108">
    <property type="entry name" value="PROTEIN_KINASE_ST"/>
    <property type="match status" value="1"/>
</dbReference>
<gene>
    <name evidence="11" type="ORF">KSX_10360</name>
</gene>
<dbReference type="PANTHER" id="PTHR43289:SF6">
    <property type="entry name" value="SERINE_THREONINE-PROTEIN KINASE NEKL-3"/>
    <property type="match status" value="1"/>
</dbReference>
<dbReference type="GO" id="GO:0004674">
    <property type="term" value="F:protein serine/threonine kinase activity"/>
    <property type="evidence" value="ECO:0007669"/>
    <property type="project" value="UniProtKB-KW"/>
</dbReference>
<dbReference type="Proteomes" id="UP000612362">
    <property type="component" value="Unassembled WGS sequence"/>
</dbReference>
<sequence length="663" mass="71373">MPEHVDNFVGKTLGNCTLERLLGQGGMGAVYLAQQQRPSRKVAVKILKPSIAAGSHHFEEFLQRFRREADVIARLEHINITPIYEYGEQEDEQLAYLVMPYFSGGSLRERLAGQGRLSLTETLNYGAQIASGLDYAHTHGILHRDLKPSNFLLHTDGRLVLADFGIARILEGQTAATPTLTSTGILPGTPEYMAPEMVQGREVDHRADIYEFGIVLYQLLSGRLPFIGTNLYALAISHVQEPLPSFHQLRPDLPQGIDDVLQKATAKQKEERYDTALALMQDLQRVATGTYFSTDADRNEPPTLRSSNRNDIAPTTPAQPAPYPIPSAGATPTEAPTHDLTPTSLPISQQNQQTAPTSWASAPSTNPPYQTPASLPSQPNAYAPPPPYQTPYPVPPQGPQPPRRQSWWLVATVLFAALLLVGGVAIGQQLAKNASATPTPDTSPTATTTIGATATYATTTTPAATATPTRPPATQTPYGERLYQTNQVGQSCDSNGGTWDDYNGISTSCSSKSTILRNTTSGAQLQGTFLTQVHGQNYGTNYVIEAQLQQQGGSTSDFGLYFRNQPGNQQGVYTLLIHPNGTWNAYVYDNTTGAPSILTGGSLPGSHTSLKLAVIANGQTFSFYVDGHKIGSTTNNSYSIGTAGIAVDTGGSISVSQFALYRP</sequence>
<keyword evidence="9" id="KW-1133">Transmembrane helix</keyword>
<feature type="domain" description="Protein kinase" evidence="10">
    <location>
        <begin position="16"/>
        <end position="292"/>
    </location>
</feature>
<keyword evidence="3" id="KW-0808">Transferase</keyword>
<dbReference type="PROSITE" id="PS50011">
    <property type="entry name" value="PROTEIN_KINASE_DOM"/>
    <property type="match status" value="1"/>
</dbReference>
<keyword evidence="6 7" id="KW-0067">ATP-binding</keyword>
<dbReference type="Gene3D" id="3.30.200.20">
    <property type="entry name" value="Phosphorylase Kinase, domain 1"/>
    <property type="match status" value="1"/>
</dbReference>
<dbReference type="InterPro" id="IPR017441">
    <property type="entry name" value="Protein_kinase_ATP_BS"/>
</dbReference>
<dbReference type="PROSITE" id="PS00107">
    <property type="entry name" value="PROTEIN_KINASE_ATP"/>
    <property type="match status" value="1"/>
</dbReference>
<protein>
    <recommendedName>
        <fullName evidence="1">non-specific serine/threonine protein kinase</fullName>
        <ecNumber evidence="1">2.7.11.1</ecNumber>
    </recommendedName>
</protein>
<evidence type="ECO:0000259" key="10">
    <source>
        <dbReference type="PROSITE" id="PS50011"/>
    </source>
</evidence>
<dbReference type="EMBL" id="BNJF01000001">
    <property type="protein sequence ID" value="GHO42873.1"/>
    <property type="molecule type" value="Genomic_DNA"/>
</dbReference>
<comment type="caution">
    <text evidence="11">The sequence shown here is derived from an EMBL/GenBank/DDBJ whole genome shotgun (WGS) entry which is preliminary data.</text>
</comment>
<dbReference type="Pfam" id="PF00069">
    <property type="entry name" value="Pkinase"/>
    <property type="match status" value="1"/>
</dbReference>
<feature type="compositionally biased region" description="Pro residues" evidence="8">
    <location>
        <begin position="382"/>
        <end position="402"/>
    </location>
</feature>
<dbReference type="CDD" id="cd14014">
    <property type="entry name" value="STKc_PknB_like"/>
    <property type="match status" value="1"/>
</dbReference>
<evidence type="ECO:0000313" key="12">
    <source>
        <dbReference type="Proteomes" id="UP000612362"/>
    </source>
</evidence>